<keyword evidence="2" id="KW-1185">Reference proteome</keyword>
<name>A0ABN7S1D4_OIKDI</name>
<evidence type="ECO:0000313" key="1">
    <source>
        <dbReference type="EMBL" id="CAG5090799.1"/>
    </source>
</evidence>
<reference evidence="1 2" key="1">
    <citation type="submission" date="2021-04" db="EMBL/GenBank/DDBJ databases">
        <authorList>
            <person name="Bliznina A."/>
        </authorList>
    </citation>
    <scope>NUCLEOTIDE SEQUENCE [LARGE SCALE GENOMIC DNA]</scope>
</reference>
<protein>
    <submittedName>
        <fullName evidence="1">Oidioi.mRNA.OKI2018_I69.PAR.g12723.t1.cds</fullName>
    </submittedName>
</protein>
<proteinExistence type="predicted"/>
<dbReference type="Proteomes" id="UP001158576">
    <property type="component" value="Chromosome PAR"/>
</dbReference>
<sequence>MPYSQEQLEIDREELEETRRRIKEAKAYSFKVSSAVSQFYTDIQSSKKNLRSIEETSDTALKTFNDRSVPENHKFALHVDKFHKISTNKLKMNKLGRKMKKFKRLLENSSKKNSTSEDRKVTASLVSMKPGEERDFNLFSSFRSIIRIIFIS</sequence>
<evidence type="ECO:0000313" key="2">
    <source>
        <dbReference type="Proteomes" id="UP001158576"/>
    </source>
</evidence>
<organism evidence="1 2">
    <name type="scientific">Oikopleura dioica</name>
    <name type="common">Tunicate</name>
    <dbReference type="NCBI Taxonomy" id="34765"/>
    <lineage>
        <taxon>Eukaryota</taxon>
        <taxon>Metazoa</taxon>
        <taxon>Chordata</taxon>
        <taxon>Tunicata</taxon>
        <taxon>Appendicularia</taxon>
        <taxon>Copelata</taxon>
        <taxon>Oikopleuridae</taxon>
        <taxon>Oikopleura</taxon>
    </lineage>
</organism>
<dbReference type="EMBL" id="OU015568">
    <property type="protein sequence ID" value="CAG5090799.1"/>
    <property type="molecule type" value="Genomic_DNA"/>
</dbReference>
<accession>A0ABN7S1D4</accession>
<gene>
    <name evidence="1" type="ORF">OKIOD_LOCUS4281</name>
</gene>